<dbReference type="AlphaFoldDB" id="A0ABD5NTD4"/>
<dbReference type="GO" id="GO:0008270">
    <property type="term" value="F:zinc ion binding"/>
    <property type="evidence" value="ECO:0007669"/>
    <property type="project" value="UniProtKB-KW"/>
</dbReference>
<feature type="domain" description="SWIM-type" evidence="2">
    <location>
        <begin position="54"/>
        <end position="100"/>
    </location>
</feature>
<keyword evidence="4" id="KW-1185">Reference proteome</keyword>
<evidence type="ECO:0000313" key="4">
    <source>
        <dbReference type="Proteomes" id="UP001595846"/>
    </source>
</evidence>
<proteinExistence type="predicted"/>
<dbReference type="GeneID" id="73901662"/>
<keyword evidence="1" id="KW-0863">Zinc-finger</keyword>
<name>A0ABD5NTD4_9EURY</name>
<sequence length="118" mass="13623">MTERNPVDRWHADLAEAGELTPDLVERISRLHGDRGVRAIEAVAERRVKSYRDFTVVVGHEDEYVVEDGACTCKDARYNLNSDDPTDRCWHVLAVSIARRIGHVDVHDMWYSDVREFL</sequence>
<dbReference type="Proteomes" id="UP001595846">
    <property type="component" value="Unassembled WGS sequence"/>
</dbReference>
<gene>
    <name evidence="3" type="ORF">ACFOUR_18210</name>
</gene>
<evidence type="ECO:0000256" key="1">
    <source>
        <dbReference type="PROSITE-ProRule" id="PRU00325"/>
    </source>
</evidence>
<organism evidence="3 4">
    <name type="scientific">Halovivax cerinus</name>
    <dbReference type="NCBI Taxonomy" id="1487865"/>
    <lineage>
        <taxon>Archaea</taxon>
        <taxon>Methanobacteriati</taxon>
        <taxon>Methanobacteriota</taxon>
        <taxon>Stenosarchaea group</taxon>
        <taxon>Halobacteria</taxon>
        <taxon>Halobacteriales</taxon>
        <taxon>Natrialbaceae</taxon>
        <taxon>Halovivax</taxon>
    </lineage>
</organism>
<keyword evidence="1" id="KW-0862">Zinc</keyword>
<keyword evidence="1" id="KW-0479">Metal-binding</keyword>
<dbReference type="RefSeq" id="WP_256532567.1">
    <property type="nucleotide sequence ID" value="NZ_CP101824.1"/>
</dbReference>
<evidence type="ECO:0000313" key="3">
    <source>
        <dbReference type="EMBL" id="MFC3960289.1"/>
    </source>
</evidence>
<comment type="caution">
    <text evidence="3">The sequence shown here is derived from an EMBL/GenBank/DDBJ whole genome shotgun (WGS) entry which is preliminary data.</text>
</comment>
<dbReference type="PROSITE" id="PS50966">
    <property type="entry name" value="ZF_SWIM"/>
    <property type="match status" value="1"/>
</dbReference>
<reference evidence="3 4" key="1">
    <citation type="journal article" date="2019" name="Int. J. Syst. Evol. Microbiol.">
        <title>The Global Catalogue of Microorganisms (GCM) 10K type strain sequencing project: providing services to taxonomists for standard genome sequencing and annotation.</title>
        <authorList>
            <consortium name="The Broad Institute Genomics Platform"/>
            <consortium name="The Broad Institute Genome Sequencing Center for Infectious Disease"/>
            <person name="Wu L."/>
            <person name="Ma J."/>
        </authorList>
    </citation>
    <scope>NUCLEOTIDE SEQUENCE [LARGE SCALE GENOMIC DNA]</scope>
    <source>
        <strain evidence="3 4">IBRC-M 10256</strain>
    </source>
</reference>
<protein>
    <recommendedName>
        <fullName evidence="2">SWIM-type domain-containing protein</fullName>
    </recommendedName>
</protein>
<evidence type="ECO:0000259" key="2">
    <source>
        <dbReference type="PROSITE" id="PS50966"/>
    </source>
</evidence>
<dbReference type="InterPro" id="IPR007527">
    <property type="entry name" value="Znf_SWIM"/>
</dbReference>
<dbReference type="EMBL" id="JBHSAQ010000016">
    <property type="protein sequence ID" value="MFC3960289.1"/>
    <property type="molecule type" value="Genomic_DNA"/>
</dbReference>
<accession>A0ABD5NTD4</accession>